<proteinExistence type="predicted"/>
<sequence length="110" mass="12986">MDKNLQTTKHIVGAEIWFNLAHPWTQQRTQCTASRPWLLLLPRPVTEPQLTLALPMPSCLWRSWLHTLCILLMASPSIYFEHKHLQGSFSLYLCTNRCHPSFRSMKKLWR</sequence>
<comment type="caution">
    <text evidence="1">The sequence shown here is derived from an EMBL/GenBank/DDBJ whole genome shotgun (WGS) entry which is preliminary data.</text>
</comment>
<dbReference type="AlphaFoldDB" id="A0A9D4Z2Y9"/>
<dbReference type="EMBL" id="JABFUD020000025">
    <property type="protein sequence ID" value="KAI5059079.1"/>
    <property type="molecule type" value="Genomic_DNA"/>
</dbReference>
<protein>
    <submittedName>
        <fullName evidence="1">Uncharacterized protein</fullName>
    </submittedName>
</protein>
<dbReference type="Proteomes" id="UP000886520">
    <property type="component" value="Chromosome 25"/>
</dbReference>
<organism evidence="1 2">
    <name type="scientific">Adiantum capillus-veneris</name>
    <name type="common">Maidenhair fern</name>
    <dbReference type="NCBI Taxonomy" id="13818"/>
    <lineage>
        <taxon>Eukaryota</taxon>
        <taxon>Viridiplantae</taxon>
        <taxon>Streptophyta</taxon>
        <taxon>Embryophyta</taxon>
        <taxon>Tracheophyta</taxon>
        <taxon>Polypodiopsida</taxon>
        <taxon>Polypodiidae</taxon>
        <taxon>Polypodiales</taxon>
        <taxon>Pteridineae</taxon>
        <taxon>Pteridaceae</taxon>
        <taxon>Vittarioideae</taxon>
        <taxon>Adiantum</taxon>
    </lineage>
</organism>
<evidence type="ECO:0000313" key="1">
    <source>
        <dbReference type="EMBL" id="KAI5059079.1"/>
    </source>
</evidence>
<keyword evidence="2" id="KW-1185">Reference proteome</keyword>
<name>A0A9D4Z2Y9_ADICA</name>
<gene>
    <name evidence="1" type="ORF">GOP47_0025398</name>
</gene>
<reference evidence="1" key="1">
    <citation type="submission" date="2021-01" db="EMBL/GenBank/DDBJ databases">
        <title>Adiantum capillus-veneris genome.</title>
        <authorList>
            <person name="Fang Y."/>
            <person name="Liao Q."/>
        </authorList>
    </citation>
    <scope>NUCLEOTIDE SEQUENCE</scope>
    <source>
        <strain evidence="1">H3</strain>
        <tissue evidence="1">Leaf</tissue>
    </source>
</reference>
<evidence type="ECO:0000313" key="2">
    <source>
        <dbReference type="Proteomes" id="UP000886520"/>
    </source>
</evidence>
<accession>A0A9D4Z2Y9</accession>